<evidence type="ECO:0000313" key="2">
    <source>
        <dbReference type="Proteomes" id="UP000472355"/>
    </source>
</evidence>
<proteinExistence type="predicted"/>
<organism evidence="1 2">
    <name type="scientific">Clostridium botulinum</name>
    <dbReference type="NCBI Taxonomy" id="1491"/>
    <lineage>
        <taxon>Bacteria</taxon>
        <taxon>Bacillati</taxon>
        <taxon>Bacillota</taxon>
        <taxon>Clostridia</taxon>
        <taxon>Eubacteriales</taxon>
        <taxon>Clostridiaceae</taxon>
        <taxon>Clostridium</taxon>
    </lineage>
</organism>
<dbReference type="Proteomes" id="UP000472355">
    <property type="component" value="Unassembled WGS sequence"/>
</dbReference>
<gene>
    <name evidence="1" type="ORF">EXM65_06595</name>
</gene>
<evidence type="ECO:0000313" key="1">
    <source>
        <dbReference type="EMBL" id="NFA42255.1"/>
    </source>
</evidence>
<dbReference type="EMBL" id="SGKU01000014">
    <property type="protein sequence ID" value="NFA42255.1"/>
    <property type="molecule type" value="Genomic_DNA"/>
</dbReference>
<reference evidence="1 2" key="1">
    <citation type="submission" date="2019-02" db="EMBL/GenBank/DDBJ databases">
        <title>Genome sequencing of Clostridium botulinum clinical isolates.</title>
        <authorList>
            <person name="Brunt J."/>
            <person name="Van Vliet A.H.M."/>
            <person name="Stringer S.C."/>
            <person name="Grant K.A."/>
            <person name="Carter A.C."/>
            <person name="Peck M.W."/>
        </authorList>
    </citation>
    <scope>NUCLEOTIDE SEQUENCE [LARGE SCALE GENOMIC DNA]</scope>
    <source>
        <strain evidence="1 2">H113700579</strain>
    </source>
</reference>
<accession>A0A6M0SR28</accession>
<protein>
    <submittedName>
        <fullName evidence="1">Uncharacterized protein</fullName>
    </submittedName>
</protein>
<name>A0A6M0SR28_CLOBO</name>
<sequence>MVINNQHEHYINNDVLIKFIRENEIKVPDCKYNTENMIQIINEYAVSSTQNKIKVEQAINEWLAQGRKKILYRYFEEELNFGENVNIIKENITGRFELTDETDLAKLKVPDNNRELWKIDFVTENDDVVKVKFLYIEKLNKKTKEEEYIEIALPIIVVLDIVAKEIYAKVASKSDLYRDTENKVEDIKVGQEVLEEVITILGLSSRISSTQKSELQSILFAIHKEITELPEEIINTADSINDEIMEFIGKVTEKIEMLDNELNVDEMFNGVKNVILKNIIGMYDDIRIFEEGKYAISTGIDGSGATMSKFRFNAPAREPVQSKPEYQDVRSIMGDLEKIRKDVLFWNSVRNNIDKIRMKMYAHNIGYIQICFEQYVYGEDIENVLSKIREFKERR</sequence>
<dbReference type="AlphaFoldDB" id="A0A6M0SR28"/>
<comment type="caution">
    <text evidence="1">The sequence shown here is derived from an EMBL/GenBank/DDBJ whole genome shotgun (WGS) entry which is preliminary data.</text>
</comment>